<name>A0ACB6RKZ6_9PLEO</name>
<gene>
    <name evidence="1" type="ORF">BU25DRAFT_414935</name>
</gene>
<proteinExistence type="predicted"/>
<keyword evidence="2" id="KW-1185">Reference proteome</keyword>
<organism evidence="1 2">
    <name type="scientific">Macroventuria anomochaeta</name>
    <dbReference type="NCBI Taxonomy" id="301207"/>
    <lineage>
        <taxon>Eukaryota</taxon>
        <taxon>Fungi</taxon>
        <taxon>Dikarya</taxon>
        <taxon>Ascomycota</taxon>
        <taxon>Pezizomycotina</taxon>
        <taxon>Dothideomycetes</taxon>
        <taxon>Pleosporomycetidae</taxon>
        <taxon>Pleosporales</taxon>
        <taxon>Pleosporineae</taxon>
        <taxon>Didymellaceae</taxon>
        <taxon>Macroventuria</taxon>
    </lineage>
</organism>
<dbReference type="EMBL" id="MU006742">
    <property type="protein sequence ID" value="KAF2622686.1"/>
    <property type="molecule type" value="Genomic_DNA"/>
</dbReference>
<evidence type="ECO:0000313" key="1">
    <source>
        <dbReference type="EMBL" id="KAF2622686.1"/>
    </source>
</evidence>
<comment type="caution">
    <text evidence="1">The sequence shown here is derived from an EMBL/GenBank/DDBJ whole genome shotgun (WGS) entry which is preliminary data.</text>
</comment>
<protein>
    <submittedName>
        <fullName evidence="1">Uncharacterized protein</fullName>
    </submittedName>
</protein>
<reference evidence="1" key="1">
    <citation type="journal article" date="2020" name="Stud. Mycol.">
        <title>101 Dothideomycetes genomes: a test case for predicting lifestyles and emergence of pathogens.</title>
        <authorList>
            <person name="Haridas S."/>
            <person name="Albert R."/>
            <person name="Binder M."/>
            <person name="Bloem J."/>
            <person name="Labutti K."/>
            <person name="Salamov A."/>
            <person name="Andreopoulos B."/>
            <person name="Baker S."/>
            <person name="Barry K."/>
            <person name="Bills G."/>
            <person name="Bluhm B."/>
            <person name="Cannon C."/>
            <person name="Castanera R."/>
            <person name="Culley D."/>
            <person name="Daum C."/>
            <person name="Ezra D."/>
            <person name="Gonzalez J."/>
            <person name="Henrissat B."/>
            <person name="Kuo A."/>
            <person name="Liang C."/>
            <person name="Lipzen A."/>
            <person name="Lutzoni F."/>
            <person name="Magnuson J."/>
            <person name="Mondo S."/>
            <person name="Nolan M."/>
            <person name="Ohm R."/>
            <person name="Pangilinan J."/>
            <person name="Park H.-J."/>
            <person name="Ramirez L."/>
            <person name="Alfaro M."/>
            <person name="Sun H."/>
            <person name="Tritt A."/>
            <person name="Yoshinaga Y."/>
            <person name="Zwiers L.-H."/>
            <person name="Turgeon B."/>
            <person name="Goodwin S."/>
            <person name="Spatafora J."/>
            <person name="Crous P."/>
            <person name="Grigoriev I."/>
        </authorList>
    </citation>
    <scope>NUCLEOTIDE SEQUENCE</scope>
    <source>
        <strain evidence="1">CBS 525.71</strain>
    </source>
</reference>
<dbReference type="Proteomes" id="UP000799754">
    <property type="component" value="Unassembled WGS sequence"/>
</dbReference>
<accession>A0ACB6RKZ6</accession>
<sequence length="344" mass="39444">MPLLDVIHLFFKPAATVDDEDSILSKEWDMTLQYVLHQPHLYAAYTSKLSEQHEIWVFLVWESYAGRNDFYRQTTGFGFMGNHIAKAPYVYLFGEDSYEGLDHTHQWTIDIIGAEAGAAKGSQNTHDPKQKLDVQEEQFVQLLSRHDFVARQEKKSIWSYYVDSRFEDAIAALVKTENRRHQDLKCGLKWKQFSIELHKCGQTPYPASPHVGMPLNIADLIKKQPWEYGVILHDQSSQYWDTAYPMSLSFQPMMVLSKANIFLPERVNRQTVEPTTADEYAMAIICVKLKVASFELDKHLVESLRELVGLQDGVSGLRQLNLLLNSDQNNEIVFLSGKCTLAVP</sequence>
<evidence type="ECO:0000313" key="2">
    <source>
        <dbReference type="Proteomes" id="UP000799754"/>
    </source>
</evidence>